<sequence length="242" mass="27968">MKSKEVLMIVTTFLLLGCKQEQQLNGSTILKEAILVHDANNNWNTTQLNLHIQEPRKGNPHRYSILNLDNSTKAFRLKRNRDQHISEHIIESGGNSFVLLDGSKNIDSLLIEKYRLNPSRNIGYKKFYHLLYGLPMTLNSWVEKINNTSETIFNGEACYKIELVLKEAMFSKHWNVFISKEEKEIKGIEMIVPEKPDGGERIYFEGNILVNGINIPRVRHWHEFNSDAYSGSDIIVKEILIN</sequence>
<organism evidence="1 2">
    <name type="scientific">Tenacibaculum vairaonense</name>
    <dbReference type="NCBI Taxonomy" id="3137860"/>
    <lineage>
        <taxon>Bacteria</taxon>
        <taxon>Pseudomonadati</taxon>
        <taxon>Bacteroidota</taxon>
        <taxon>Flavobacteriia</taxon>
        <taxon>Flavobacteriales</taxon>
        <taxon>Flavobacteriaceae</taxon>
        <taxon>Tenacibaculum</taxon>
    </lineage>
</organism>
<proteinExistence type="predicted"/>
<dbReference type="Pfam" id="PF20113">
    <property type="entry name" value="DUF6503"/>
    <property type="match status" value="1"/>
</dbReference>
<dbReference type="EMBL" id="CAXJRC010000011">
    <property type="protein sequence ID" value="CAL2106255.1"/>
    <property type="molecule type" value="Genomic_DNA"/>
</dbReference>
<dbReference type="Proteomes" id="UP001497602">
    <property type="component" value="Unassembled WGS sequence"/>
</dbReference>
<accession>A0ABP1F770</accession>
<evidence type="ECO:0000313" key="2">
    <source>
        <dbReference type="Proteomes" id="UP001497602"/>
    </source>
</evidence>
<name>A0ABP1F770_9FLAO</name>
<evidence type="ECO:0000313" key="1">
    <source>
        <dbReference type="EMBL" id="CAL2106255.1"/>
    </source>
</evidence>
<reference evidence="1 2" key="1">
    <citation type="submission" date="2024-05" db="EMBL/GenBank/DDBJ databases">
        <authorList>
            <person name="Duchaud E."/>
        </authorList>
    </citation>
    <scope>NUCLEOTIDE SEQUENCE [LARGE SCALE GENOMIC DNA]</scope>
    <source>
        <strain evidence="1">Ena-SAMPLE-TAB-13-05-2024-13:56:06:370-140305</strain>
    </source>
</reference>
<dbReference type="InterPro" id="IPR045444">
    <property type="entry name" value="DUF6503"/>
</dbReference>
<keyword evidence="2" id="KW-1185">Reference proteome</keyword>
<gene>
    <name evidence="1" type="ORF">T190115A13A_10411</name>
</gene>
<protein>
    <submittedName>
        <fullName evidence="1">Uncharacterized protein</fullName>
    </submittedName>
</protein>
<dbReference type="RefSeq" id="WP_348738017.1">
    <property type="nucleotide sequence ID" value="NZ_CAXJRC010000011.1"/>
</dbReference>
<comment type="caution">
    <text evidence="1">The sequence shown here is derived from an EMBL/GenBank/DDBJ whole genome shotgun (WGS) entry which is preliminary data.</text>
</comment>
<dbReference type="PROSITE" id="PS51257">
    <property type="entry name" value="PROKAR_LIPOPROTEIN"/>
    <property type="match status" value="1"/>
</dbReference>